<organism evidence="6 7">
    <name type="scientific">Candidatus Clostridium radicumherbarum</name>
    <dbReference type="NCBI Taxonomy" id="3381662"/>
    <lineage>
        <taxon>Bacteria</taxon>
        <taxon>Bacillati</taxon>
        <taxon>Bacillota</taxon>
        <taxon>Clostridia</taxon>
        <taxon>Eubacteriales</taxon>
        <taxon>Clostridiaceae</taxon>
        <taxon>Clostridium</taxon>
    </lineage>
</organism>
<dbReference type="SFLD" id="SFLDG01099">
    <property type="entry name" value="Uncharacterised_Radical_SAM_Su"/>
    <property type="match status" value="1"/>
</dbReference>
<dbReference type="EMBL" id="JBJHZY010000002">
    <property type="protein sequence ID" value="MFL0269157.1"/>
    <property type="molecule type" value="Genomic_DNA"/>
</dbReference>
<dbReference type="PANTHER" id="PTHR43075">
    <property type="entry name" value="FORMATE LYASE ACTIVATING ENZYME, PUTATIVE (AFU_ORTHOLOGUE AFUA_2G15630)-RELATED"/>
    <property type="match status" value="1"/>
</dbReference>
<keyword evidence="3" id="KW-0408">Iron</keyword>
<proteinExistence type="predicted"/>
<dbReference type="PIRSF" id="PIRSF004869">
    <property type="entry name" value="PflX_prd"/>
    <property type="match status" value="1"/>
</dbReference>
<dbReference type="Proteomes" id="UP001623661">
    <property type="component" value="Unassembled WGS sequence"/>
</dbReference>
<evidence type="ECO:0000313" key="7">
    <source>
        <dbReference type="Proteomes" id="UP001623661"/>
    </source>
</evidence>
<protein>
    <submittedName>
        <fullName evidence="6">Radical SAM protein</fullName>
    </submittedName>
</protein>
<dbReference type="SUPFAM" id="SSF102114">
    <property type="entry name" value="Radical SAM enzymes"/>
    <property type="match status" value="1"/>
</dbReference>
<name>A0ABW8TU85_9CLOT</name>
<dbReference type="RefSeq" id="WP_406765775.1">
    <property type="nucleotide sequence ID" value="NZ_JBJHZY010000002.1"/>
</dbReference>
<keyword evidence="2" id="KW-0479">Metal-binding</keyword>
<evidence type="ECO:0000256" key="3">
    <source>
        <dbReference type="ARBA" id="ARBA00023004"/>
    </source>
</evidence>
<reference evidence="6 7" key="1">
    <citation type="submission" date="2024-11" db="EMBL/GenBank/DDBJ databases">
        <authorList>
            <person name="Heng Y.C."/>
            <person name="Lim A.C.H."/>
            <person name="Lee J.K.Y."/>
            <person name="Kittelmann S."/>
        </authorList>
    </citation>
    <scope>NUCLEOTIDE SEQUENCE [LARGE SCALE GENOMIC DNA]</scope>
    <source>
        <strain evidence="6 7">WILCCON 0202</strain>
    </source>
</reference>
<evidence type="ECO:0000256" key="2">
    <source>
        <dbReference type="ARBA" id="ARBA00022723"/>
    </source>
</evidence>
<gene>
    <name evidence="6" type="ORF">ACJDUH_13745</name>
</gene>
<sequence>MLEGLRNCMLCPRNCSVDRTSNKAGFCRSGSKITLARVSLHYWEEPCLSGKNGSGTIFFSGCNLKCVFCQNNAISHKGVGMEISVERLSEIFLEQQSKGAHNINLVTPTHFVPQIIYAIEIARNKGLKLPIVYNSSGYENIETIKALKGYIDIYLPDFKYFDDKYSIKYSNAPNYFSIASKAIEEMYNQVGSASFDSEGMMKKGVIIRHLMLPGLLFDSKKIIDYIYNAFTDNVYISLMNQYTPVNNLEKYPEINKPLNPKHYESLIDYCLSLGIKNAFIQEEGTVSDSFIPEFDLRGVRKL</sequence>
<accession>A0ABW8TU85</accession>
<dbReference type="SFLD" id="SFLDS00029">
    <property type="entry name" value="Radical_SAM"/>
    <property type="match status" value="1"/>
</dbReference>
<keyword evidence="7" id="KW-1185">Reference proteome</keyword>
<dbReference type="CDD" id="cd01335">
    <property type="entry name" value="Radical_SAM"/>
    <property type="match status" value="1"/>
</dbReference>
<dbReference type="InterPro" id="IPR007197">
    <property type="entry name" value="rSAM"/>
</dbReference>
<evidence type="ECO:0000259" key="5">
    <source>
        <dbReference type="Pfam" id="PF04055"/>
    </source>
</evidence>
<dbReference type="PANTHER" id="PTHR43075:SF1">
    <property type="entry name" value="FORMATE LYASE ACTIVATING ENZYME, PUTATIVE (AFU_ORTHOLOGUE AFUA_2G15630)-RELATED"/>
    <property type="match status" value="1"/>
</dbReference>
<feature type="domain" description="Radical SAM core" evidence="5">
    <location>
        <begin position="57"/>
        <end position="176"/>
    </location>
</feature>
<dbReference type="InterPro" id="IPR016431">
    <property type="entry name" value="Pyrv-formate_lyase-activ_prd"/>
</dbReference>
<keyword evidence="4" id="KW-0411">Iron-sulfur</keyword>
<comment type="caution">
    <text evidence="6">The sequence shown here is derived from an EMBL/GenBank/DDBJ whole genome shotgun (WGS) entry which is preliminary data.</text>
</comment>
<evidence type="ECO:0000256" key="4">
    <source>
        <dbReference type="ARBA" id="ARBA00023014"/>
    </source>
</evidence>
<evidence type="ECO:0000313" key="6">
    <source>
        <dbReference type="EMBL" id="MFL0269157.1"/>
    </source>
</evidence>
<keyword evidence="1" id="KW-0949">S-adenosyl-L-methionine</keyword>
<evidence type="ECO:0000256" key="1">
    <source>
        <dbReference type="ARBA" id="ARBA00022691"/>
    </source>
</evidence>
<dbReference type="InterPro" id="IPR013785">
    <property type="entry name" value="Aldolase_TIM"/>
</dbReference>
<dbReference type="Gene3D" id="3.20.20.70">
    <property type="entry name" value="Aldolase class I"/>
    <property type="match status" value="1"/>
</dbReference>
<dbReference type="InterPro" id="IPR040085">
    <property type="entry name" value="MJ0674-like"/>
</dbReference>
<dbReference type="Pfam" id="PF04055">
    <property type="entry name" value="Radical_SAM"/>
    <property type="match status" value="1"/>
</dbReference>
<dbReference type="InterPro" id="IPR058240">
    <property type="entry name" value="rSAM_sf"/>
</dbReference>